<dbReference type="NCBIfam" id="TIGR00055">
    <property type="entry name" value="uppS"/>
    <property type="match status" value="1"/>
</dbReference>
<keyword evidence="4" id="KW-0460">Magnesium</keyword>
<sequence>TSDNCKFQVKCYACACFNSPAFRMNIPTVLYKFYEPLLWAQIKHGPRPHHIGLIVDGNRRFAKGQGLAPNDGHNAGSKKLEDFLRWCWRLDIRIVTLYGFSTENYKRSDKEVQYLMDLILRKLRQYQIDPVIKKEKVRINVLGQRNNLSDEMVEEIAKTEELTRNHDRFLLNIAIGYGGRAEIVDAVRKIGEEIRDGNLLPEEIDEKIFESYLYTEGIPDPDLIIRTSGEERLSGFLLWQSAYSELYFTEVYWPAFRMIDFWRAIRVYQQRERRFGK</sequence>
<feature type="non-terminal residue" evidence="5">
    <location>
        <position position="1"/>
    </location>
</feature>
<dbReference type="HAMAP" id="MF_01139">
    <property type="entry name" value="ISPT"/>
    <property type="match status" value="1"/>
</dbReference>
<dbReference type="InterPro" id="IPR036424">
    <property type="entry name" value="UPP_synth-like_sf"/>
</dbReference>
<dbReference type="GO" id="GO:0016094">
    <property type="term" value="P:polyprenol biosynthetic process"/>
    <property type="evidence" value="ECO:0007669"/>
    <property type="project" value="TreeGrafter"/>
</dbReference>
<dbReference type="PROSITE" id="PS01066">
    <property type="entry name" value="UPP_SYNTHASE"/>
    <property type="match status" value="1"/>
</dbReference>
<keyword evidence="3" id="KW-0479">Metal-binding</keyword>
<dbReference type="SUPFAM" id="SSF64005">
    <property type="entry name" value="Undecaprenyl diphosphate synthase"/>
    <property type="match status" value="1"/>
</dbReference>
<comment type="cofactor">
    <cofactor evidence="1">
        <name>Mg(2+)</name>
        <dbReference type="ChEBI" id="CHEBI:18420"/>
    </cofactor>
</comment>
<protein>
    <recommendedName>
        <fullName evidence="6">Di-trans,poly-cis-decaprenylcistransferase</fullName>
    </recommendedName>
</protein>
<evidence type="ECO:0000313" key="5">
    <source>
        <dbReference type="EMBL" id="SVB01594.1"/>
    </source>
</evidence>
<name>A0A382AJP8_9ZZZZ</name>
<dbReference type="Pfam" id="PF01255">
    <property type="entry name" value="Prenyltransf"/>
    <property type="match status" value="1"/>
</dbReference>
<evidence type="ECO:0000256" key="2">
    <source>
        <dbReference type="ARBA" id="ARBA00022679"/>
    </source>
</evidence>
<dbReference type="FunFam" id="3.40.1180.10:FF:000003">
    <property type="entry name" value="Isoprenyl transferase 2"/>
    <property type="match status" value="1"/>
</dbReference>
<dbReference type="InterPro" id="IPR001441">
    <property type="entry name" value="UPP_synth-like"/>
</dbReference>
<dbReference type="CDD" id="cd00475">
    <property type="entry name" value="Cis_IPPS"/>
    <property type="match status" value="1"/>
</dbReference>
<evidence type="ECO:0000256" key="1">
    <source>
        <dbReference type="ARBA" id="ARBA00001946"/>
    </source>
</evidence>
<dbReference type="PANTHER" id="PTHR10291">
    <property type="entry name" value="DEHYDRODOLICHYL DIPHOSPHATE SYNTHASE FAMILY MEMBER"/>
    <property type="match status" value="1"/>
</dbReference>
<evidence type="ECO:0008006" key="6">
    <source>
        <dbReference type="Google" id="ProtNLM"/>
    </source>
</evidence>
<evidence type="ECO:0000256" key="3">
    <source>
        <dbReference type="ARBA" id="ARBA00022723"/>
    </source>
</evidence>
<dbReference type="InterPro" id="IPR018520">
    <property type="entry name" value="UPP_synth-like_CS"/>
</dbReference>
<gene>
    <name evidence="5" type="ORF">METZ01_LOCUS154448</name>
</gene>
<dbReference type="GO" id="GO:0045547">
    <property type="term" value="F:ditrans,polycis-polyprenyl diphosphate synthase [(2E,6E)-farnesyl diphosphate specific] activity"/>
    <property type="evidence" value="ECO:0007669"/>
    <property type="project" value="TreeGrafter"/>
</dbReference>
<reference evidence="5" key="1">
    <citation type="submission" date="2018-05" db="EMBL/GenBank/DDBJ databases">
        <authorList>
            <person name="Lanie J.A."/>
            <person name="Ng W.-L."/>
            <person name="Kazmierczak K.M."/>
            <person name="Andrzejewski T.M."/>
            <person name="Davidsen T.M."/>
            <person name="Wayne K.J."/>
            <person name="Tettelin H."/>
            <person name="Glass J.I."/>
            <person name="Rusch D."/>
            <person name="Podicherti R."/>
            <person name="Tsui H.-C.T."/>
            <person name="Winkler M.E."/>
        </authorList>
    </citation>
    <scope>NUCLEOTIDE SEQUENCE</scope>
</reference>
<dbReference type="PANTHER" id="PTHR10291:SF43">
    <property type="entry name" value="DEHYDRODOLICHYL DIPHOSPHATE SYNTHASE COMPLEX SUBUNIT DHDDS"/>
    <property type="match status" value="1"/>
</dbReference>
<keyword evidence="2" id="KW-0808">Transferase</keyword>
<organism evidence="5">
    <name type="scientific">marine metagenome</name>
    <dbReference type="NCBI Taxonomy" id="408172"/>
    <lineage>
        <taxon>unclassified sequences</taxon>
        <taxon>metagenomes</taxon>
        <taxon>ecological metagenomes</taxon>
    </lineage>
</organism>
<proteinExistence type="inferred from homology"/>
<dbReference type="GO" id="GO:0046872">
    <property type="term" value="F:metal ion binding"/>
    <property type="evidence" value="ECO:0007669"/>
    <property type="project" value="UniProtKB-KW"/>
</dbReference>
<dbReference type="EMBL" id="UINC01025644">
    <property type="protein sequence ID" value="SVB01594.1"/>
    <property type="molecule type" value="Genomic_DNA"/>
</dbReference>
<evidence type="ECO:0000256" key="4">
    <source>
        <dbReference type="ARBA" id="ARBA00022842"/>
    </source>
</evidence>
<accession>A0A382AJP8</accession>
<dbReference type="AlphaFoldDB" id="A0A382AJP8"/>
<dbReference type="Gene3D" id="3.40.1180.10">
    <property type="entry name" value="Decaprenyl diphosphate synthase-like"/>
    <property type="match status" value="1"/>
</dbReference>